<keyword evidence="8 12" id="KW-0862">Zinc</keyword>
<dbReference type="SMART" id="SM00206">
    <property type="entry name" value="NTR"/>
    <property type="match status" value="1"/>
</dbReference>
<keyword evidence="7 12" id="KW-0479">Metal-binding</keyword>
<reference evidence="16" key="1">
    <citation type="submission" date="2025-08" db="UniProtKB">
        <authorList>
            <consortium name="Ensembl"/>
        </authorList>
    </citation>
    <scope>IDENTIFICATION</scope>
</reference>
<dbReference type="Ensembl" id="ENSGMOT00000017630.2">
    <property type="protein sequence ID" value="ENSGMOP00000017202.2"/>
    <property type="gene ID" value="ENSGMOG00000016040.2"/>
</dbReference>
<dbReference type="GO" id="GO:0034097">
    <property type="term" value="P:response to cytokine"/>
    <property type="evidence" value="ECO:0007669"/>
    <property type="project" value="TreeGrafter"/>
</dbReference>
<keyword evidence="6" id="KW-0646">Protease inhibitor</keyword>
<keyword evidence="4" id="KW-0964">Secreted</keyword>
<feature type="disulfide bond" evidence="13">
    <location>
        <begin position="29"/>
        <end position="127"/>
    </location>
</feature>
<dbReference type="Proteomes" id="UP000694546">
    <property type="component" value="Chromosome 2"/>
</dbReference>
<feature type="disulfide bond" evidence="13">
    <location>
        <begin position="159"/>
        <end position="164"/>
    </location>
</feature>
<evidence type="ECO:0000256" key="14">
    <source>
        <dbReference type="SAM" id="SignalP"/>
    </source>
</evidence>
<keyword evidence="17" id="KW-1185">Reference proteome</keyword>
<keyword evidence="10" id="KW-0481">Metalloenzyme inhibitor</keyword>
<evidence type="ECO:0000256" key="9">
    <source>
        <dbReference type="ARBA" id="ARBA00023157"/>
    </source>
</evidence>
<dbReference type="InterPro" id="IPR001820">
    <property type="entry name" value="TIMP"/>
</dbReference>
<dbReference type="GO" id="GO:0046872">
    <property type="term" value="F:metal ion binding"/>
    <property type="evidence" value="ECO:0007669"/>
    <property type="project" value="UniProtKB-KW"/>
</dbReference>
<dbReference type="GO" id="GO:0008191">
    <property type="term" value="F:metalloendopeptidase inhibitor activity"/>
    <property type="evidence" value="ECO:0007669"/>
    <property type="project" value="InterPro"/>
</dbReference>
<dbReference type="Pfam" id="PF00965">
    <property type="entry name" value="TIMP"/>
    <property type="match status" value="1"/>
</dbReference>
<comment type="similarity">
    <text evidence="2">Belongs to the protease inhibitor I35 (TIMP) family.</text>
</comment>
<feature type="domain" description="NTR" evidence="15">
    <location>
        <begin position="27"/>
        <end position="152"/>
    </location>
</feature>
<evidence type="ECO:0000256" key="11">
    <source>
        <dbReference type="ARBA" id="ARBA00030102"/>
    </source>
</evidence>
<dbReference type="InterPro" id="IPR030490">
    <property type="entry name" value="TIMP_CS"/>
</dbReference>
<feature type="signal peptide" evidence="14">
    <location>
        <begin position="1"/>
        <end position="26"/>
    </location>
</feature>
<dbReference type="GeneTree" id="ENSGT00940000158348"/>
<dbReference type="Gene3D" id="2.40.50.120">
    <property type="match status" value="1"/>
</dbReference>
<keyword evidence="9 13" id="KW-1015">Disulfide bond</keyword>
<evidence type="ECO:0000313" key="17">
    <source>
        <dbReference type="Proteomes" id="UP000694546"/>
    </source>
</evidence>
<evidence type="ECO:0000256" key="2">
    <source>
        <dbReference type="ARBA" id="ARBA00011027"/>
    </source>
</evidence>
<evidence type="ECO:0000256" key="7">
    <source>
        <dbReference type="ARBA" id="ARBA00022723"/>
    </source>
</evidence>
<dbReference type="GO" id="GO:0009725">
    <property type="term" value="P:response to hormone"/>
    <property type="evidence" value="ECO:0007669"/>
    <property type="project" value="TreeGrafter"/>
</dbReference>
<name>A0A8C4ZKU0_GADMO</name>
<evidence type="ECO:0000256" key="3">
    <source>
        <dbReference type="ARBA" id="ARBA00013520"/>
    </source>
</evidence>
<keyword evidence="5" id="KW-0483">Metalloprotease inhibitor</keyword>
<evidence type="ECO:0000256" key="1">
    <source>
        <dbReference type="ARBA" id="ARBA00004613"/>
    </source>
</evidence>
<evidence type="ECO:0000313" key="16">
    <source>
        <dbReference type="Ensembl" id="ENSGMOP00000017202.2"/>
    </source>
</evidence>
<evidence type="ECO:0000256" key="4">
    <source>
        <dbReference type="ARBA" id="ARBA00022525"/>
    </source>
</evidence>
<feature type="disulfide bond" evidence="13">
    <location>
        <begin position="172"/>
        <end position="193"/>
    </location>
</feature>
<dbReference type="PROSITE" id="PS50189">
    <property type="entry name" value="NTR"/>
    <property type="match status" value="1"/>
</dbReference>
<evidence type="ECO:0000256" key="12">
    <source>
        <dbReference type="PIRSR" id="PIRSR601820-1"/>
    </source>
</evidence>
<dbReference type="GO" id="GO:0031012">
    <property type="term" value="C:extracellular matrix"/>
    <property type="evidence" value="ECO:0007669"/>
    <property type="project" value="TreeGrafter"/>
</dbReference>
<organism evidence="16 17">
    <name type="scientific">Gadus morhua</name>
    <name type="common">Atlantic cod</name>
    <dbReference type="NCBI Taxonomy" id="8049"/>
    <lineage>
        <taxon>Eukaryota</taxon>
        <taxon>Metazoa</taxon>
        <taxon>Chordata</taxon>
        <taxon>Craniata</taxon>
        <taxon>Vertebrata</taxon>
        <taxon>Euteleostomi</taxon>
        <taxon>Actinopterygii</taxon>
        <taxon>Neopterygii</taxon>
        <taxon>Teleostei</taxon>
        <taxon>Neoteleostei</taxon>
        <taxon>Acanthomorphata</taxon>
        <taxon>Zeiogadaria</taxon>
        <taxon>Gadariae</taxon>
        <taxon>Gadiformes</taxon>
        <taxon>Gadoidei</taxon>
        <taxon>Gadidae</taxon>
        <taxon>Gadus</taxon>
    </lineage>
</organism>
<evidence type="ECO:0000256" key="6">
    <source>
        <dbReference type="ARBA" id="ARBA00022690"/>
    </source>
</evidence>
<dbReference type="InterPro" id="IPR027465">
    <property type="entry name" value="TIMP_C"/>
</dbReference>
<dbReference type="InterPro" id="IPR008993">
    <property type="entry name" value="TIMP-like_OB-fold"/>
</dbReference>
<dbReference type="AlphaFoldDB" id="A0A8C4ZKU0"/>
<keyword evidence="14" id="KW-0732">Signal</keyword>
<dbReference type="Gene3D" id="3.90.370.10">
    <property type="entry name" value="Tissue inhibitor of metalloproteinase-1. Chain B, domain 1"/>
    <property type="match status" value="1"/>
</dbReference>
<dbReference type="OMA" id="ITRCTSI"/>
<dbReference type="SUPFAM" id="SSF50242">
    <property type="entry name" value="TIMP-like"/>
    <property type="match status" value="1"/>
</dbReference>
<dbReference type="GO" id="GO:0051045">
    <property type="term" value="P:negative regulation of membrane protein ectodomain proteolysis"/>
    <property type="evidence" value="ECO:0007669"/>
    <property type="project" value="TreeGrafter"/>
</dbReference>
<evidence type="ECO:0000259" key="15">
    <source>
        <dbReference type="PROSITE" id="PS50189"/>
    </source>
</evidence>
<feature type="disulfide bond" evidence="13">
    <location>
        <begin position="27"/>
        <end position="98"/>
    </location>
</feature>
<evidence type="ECO:0000256" key="8">
    <source>
        <dbReference type="ARBA" id="ARBA00022833"/>
    </source>
</evidence>
<feature type="binding site" evidence="12">
    <location>
        <position position="27"/>
    </location>
    <ligand>
        <name>Zn(2+)</name>
        <dbReference type="ChEBI" id="CHEBI:29105"/>
        <note>ligand shared with metalloproteinase partner</note>
    </ligand>
</feature>
<evidence type="ECO:0000256" key="5">
    <source>
        <dbReference type="ARBA" id="ARBA00022608"/>
    </source>
</evidence>
<evidence type="ECO:0000256" key="10">
    <source>
        <dbReference type="ARBA" id="ARBA00023215"/>
    </source>
</evidence>
<accession>A0A8C4ZKU0</accession>
<dbReference type="InterPro" id="IPR001134">
    <property type="entry name" value="Netrin_domain"/>
</dbReference>
<dbReference type="PROSITE" id="PS00288">
    <property type="entry name" value="TIMP"/>
    <property type="match status" value="1"/>
</dbReference>
<feature type="disulfide bond" evidence="13">
    <location>
        <begin position="154"/>
        <end position="201"/>
    </location>
</feature>
<proteinExistence type="inferred from homology"/>
<comment type="subcellular location">
    <subcellularLocation>
        <location evidence="1">Secreted</location>
    </subcellularLocation>
</comment>
<gene>
    <name evidence="16" type="primary">TIMP2</name>
    <name evidence="16" type="synonym">LOC115556743</name>
</gene>
<dbReference type="PANTHER" id="PTHR11844:SF24">
    <property type="entry name" value="METALLOPROTEINASE INHIBITOR 2"/>
    <property type="match status" value="1"/>
</dbReference>
<feature type="disulfide bond" evidence="13">
    <location>
        <begin position="39"/>
        <end position="152"/>
    </location>
</feature>
<reference evidence="16" key="2">
    <citation type="submission" date="2025-09" db="UniProtKB">
        <authorList>
            <consortium name="Ensembl"/>
        </authorList>
    </citation>
    <scope>IDENTIFICATION</scope>
</reference>
<dbReference type="GO" id="GO:0002020">
    <property type="term" value="F:protease binding"/>
    <property type="evidence" value="ECO:0007669"/>
    <property type="project" value="TreeGrafter"/>
</dbReference>
<protein>
    <recommendedName>
        <fullName evidence="3">Metalloproteinase inhibitor 2</fullName>
    </recommendedName>
    <alternativeName>
        <fullName evidence="11">Tissue inhibitor of metalloproteinases 2</fullName>
    </alternativeName>
</protein>
<sequence length="220" mass="24614">MTWTVNGCLVALAILFAWRVEDFAEACSCSPAHPQQAFCSSDVVIRAKVIAMNKVDVGNDVYGNPVKQVKYDVKLIKMFKGPVMDIEAIYTAPISALCGVTLDIEGQMEYLITGKLESDGNVHVTLCDFIEPWDAMSPIQKKSLPERYHMGCDCKIVRCETLPCALHADNECLWTDWVLENYISGPQAQHFACIQRRDGSCAWYRGAAQPKKDFLDIEEP</sequence>
<dbReference type="PANTHER" id="PTHR11844">
    <property type="entry name" value="METALLOPROTEASE INHIBITOR"/>
    <property type="match status" value="1"/>
</dbReference>
<feature type="chain" id="PRO_5045232384" description="Metalloproteinase inhibitor 2" evidence="14">
    <location>
        <begin position="27"/>
        <end position="220"/>
    </location>
</feature>
<dbReference type="CDD" id="cd03585">
    <property type="entry name" value="NTR_TIMP"/>
    <property type="match status" value="1"/>
</dbReference>
<dbReference type="GO" id="GO:0005615">
    <property type="term" value="C:extracellular space"/>
    <property type="evidence" value="ECO:0007669"/>
    <property type="project" value="TreeGrafter"/>
</dbReference>
<evidence type="ECO:0000256" key="13">
    <source>
        <dbReference type="PIRSR" id="PIRSR601820-3"/>
    </source>
</evidence>